<protein>
    <submittedName>
        <fullName evidence="1">Uncharacterized protein</fullName>
    </submittedName>
</protein>
<evidence type="ECO:0000313" key="1">
    <source>
        <dbReference type="EMBL" id="KAK5837432.1"/>
    </source>
</evidence>
<keyword evidence="2" id="KW-1185">Reference proteome</keyword>
<gene>
    <name evidence="1" type="ORF">PVK06_013242</name>
</gene>
<evidence type="ECO:0000313" key="2">
    <source>
        <dbReference type="Proteomes" id="UP001358586"/>
    </source>
</evidence>
<reference evidence="1 2" key="1">
    <citation type="submission" date="2023-03" db="EMBL/GenBank/DDBJ databases">
        <title>WGS of Gossypium arboreum.</title>
        <authorList>
            <person name="Yu D."/>
        </authorList>
    </citation>
    <scope>NUCLEOTIDE SEQUENCE [LARGE SCALE GENOMIC DNA]</scope>
    <source>
        <tissue evidence="1">Leaf</tissue>
    </source>
</reference>
<dbReference type="Proteomes" id="UP001358586">
    <property type="component" value="Chromosome 4"/>
</dbReference>
<accession>A0ABR0QDQ3</accession>
<organism evidence="1 2">
    <name type="scientific">Gossypium arboreum</name>
    <name type="common">Tree cotton</name>
    <name type="synonym">Gossypium nanking</name>
    <dbReference type="NCBI Taxonomy" id="29729"/>
    <lineage>
        <taxon>Eukaryota</taxon>
        <taxon>Viridiplantae</taxon>
        <taxon>Streptophyta</taxon>
        <taxon>Embryophyta</taxon>
        <taxon>Tracheophyta</taxon>
        <taxon>Spermatophyta</taxon>
        <taxon>Magnoliopsida</taxon>
        <taxon>eudicotyledons</taxon>
        <taxon>Gunneridae</taxon>
        <taxon>Pentapetalae</taxon>
        <taxon>rosids</taxon>
        <taxon>malvids</taxon>
        <taxon>Malvales</taxon>
        <taxon>Malvaceae</taxon>
        <taxon>Malvoideae</taxon>
        <taxon>Gossypium</taxon>
    </lineage>
</organism>
<sequence length="100" mass="11441">MLCNKPYSINQLKKAKQETQYLFIGFPFDLFFSIEFKPEMSKHEKGSSSWASFLRSMLSSCCRPFSKDTKFESTKTAEPRGPEAKMVAAAKHFSHKVHLG</sequence>
<comment type="caution">
    <text evidence="1">The sequence shown here is derived from an EMBL/GenBank/DDBJ whole genome shotgun (WGS) entry which is preliminary data.</text>
</comment>
<proteinExistence type="predicted"/>
<name>A0ABR0QDQ3_GOSAR</name>
<dbReference type="EMBL" id="JARKNE010000004">
    <property type="protein sequence ID" value="KAK5837432.1"/>
    <property type="molecule type" value="Genomic_DNA"/>
</dbReference>